<reference evidence="4" key="3">
    <citation type="submission" date="2020-10" db="EMBL/GenBank/DDBJ databases">
        <title>Dehalococcoides mccartyi of a TCE/Cr reducing biochatode.</title>
        <authorList>
            <person name="Matturro B."/>
        </authorList>
    </citation>
    <scope>NUCLEOTIDE SEQUENCE</scope>
    <source>
        <strain evidence="4">Bin2</strain>
    </source>
</reference>
<dbReference type="InterPro" id="IPR011991">
    <property type="entry name" value="ArsR-like_HTH"/>
</dbReference>
<dbReference type="Gene3D" id="1.10.10.10">
    <property type="entry name" value="Winged helix-like DNA-binding domain superfamily/Winged helix DNA-binding domain"/>
    <property type="match status" value="1"/>
</dbReference>
<evidence type="ECO:0000313" key="6">
    <source>
        <dbReference type="Proteomes" id="UP000062768"/>
    </source>
</evidence>
<evidence type="ECO:0000313" key="2">
    <source>
        <dbReference type="EMBL" id="AIS32982.1"/>
    </source>
</evidence>
<dbReference type="EMBL" id="CP006933">
    <property type="protein sequence ID" value="AIS32982.1"/>
    <property type="molecule type" value="Genomic_DNA"/>
</dbReference>
<sequence>MRRMLWYLIAGTRGGVNRAKIINFLNQRPYNVNQLAEMLDVDYKTIRYHIDVLEENEIVTPGGEKYGTMYFLTSKMEDNYQTFLEIWEEVVDK</sequence>
<dbReference type="InterPro" id="IPR036390">
    <property type="entry name" value="WH_DNA-bd_sf"/>
</dbReference>
<evidence type="ECO:0000313" key="4">
    <source>
        <dbReference type="EMBL" id="MBF4474813.1"/>
    </source>
</evidence>
<dbReference type="Proteomes" id="UP000062768">
    <property type="component" value="Chromosome I"/>
</dbReference>
<dbReference type="OrthoDB" id="35765at2157"/>
<dbReference type="Proteomes" id="UP000029661">
    <property type="component" value="Chromosome"/>
</dbReference>
<organism evidence="2 5">
    <name type="scientific">Methanobacterium formicicum</name>
    <dbReference type="NCBI Taxonomy" id="2162"/>
    <lineage>
        <taxon>Archaea</taxon>
        <taxon>Methanobacteriati</taxon>
        <taxon>Methanobacteriota</taxon>
        <taxon>Methanomada group</taxon>
        <taxon>Methanobacteria</taxon>
        <taxon>Methanobacteriales</taxon>
        <taxon>Methanobacteriaceae</taxon>
        <taxon>Methanobacterium</taxon>
    </lineage>
</organism>
<protein>
    <submittedName>
        <fullName evidence="2">ArsR family transcriptional regulator</fullName>
    </submittedName>
    <submittedName>
        <fullName evidence="4">Winged helix-turn-helix transcriptional regulator</fullName>
    </submittedName>
</protein>
<dbReference type="GO" id="GO:0003700">
    <property type="term" value="F:DNA-binding transcription factor activity"/>
    <property type="evidence" value="ECO:0007669"/>
    <property type="project" value="InterPro"/>
</dbReference>
<dbReference type="InterPro" id="IPR036388">
    <property type="entry name" value="WH-like_DNA-bd_sf"/>
</dbReference>
<dbReference type="STRING" id="2162.BRM9_2180"/>
<evidence type="ECO:0000313" key="5">
    <source>
        <dbReference type="Proteomes" id="UP000029661"/>
    </source>
</evidence>
<dbReference type="PANTHER" id="PTHR38600:SF1">
    <property type="entry name" value="TRANSCRIPTIONAL REGULATORY PROTEIN"/>
    <property type="match status" value="1"/>
</dbReference>
<dbReference type="InterPro" id="IPR001845">
    <property type="entry name" value="HTH_ArsR_DNA-bd_dom"/>
</dbReference>
<evidence type="ECO:0000259" key="1">
    <source>
        <dbReference type="Pfam" id="PF01022"/>
    </source>
</evidence>
<keyword evidence="6" id="KW-1185">Reference proteome</keyword>
<dbReference type="PANTHER" id="PTHR38600">
    <property type="entry name" value="TRANSCRIPTIONAL REGULATORY PROTEIN"/>
    <property type="match status" value="1"/>
</dbReference>
<dbReference type="Pfam" id="PF01022">
    <property type="entry name" value="HTH_5"/>
    <property type="match status" value="1"/>
</dbReference>
<reference evidence="2" key="1">
    <citation type="submission" date="2013-12" db="EMBL/GenBank/DDBJ databases">
        <title>The complete genome sequence of Methanobacterium sp. BRM9.</title>
        <authorList>
            <consortium name="Pastoral Greenhouse Gas Research Consortium"/>
            <person name="Kelly W.J."/>
            <person name="Leahy S.C."/>
            <person name="Perry R."/>
            <person name="Li D."/>
            <person name="Altermann E."/>
            <person name="Lambie S.C."/>
            <person name="Attwood G.T."/>
        </authorList>
    </citation>
    <scope>NUCLEOTIDE SEQUENCE [LARGE SCALE GENOMIC DNA]</scope>
    <source>
        <strain evidence="2">BRM9</strain>
    </source>
</reference>
<dbReference type="AlphaFoldDB" id="A0A089ZFU0"/>
<reference evidence="3" key="2">
    <citation type="submission" date="2014-09" db="EMBL/GenBank/DDBJ databases">
        <authorList>
            <person name="Bishop-Lilly K.A."/>
            <person name="Broomall S.M."/>
            <person name="Chain P.S."/>
            <person name="Chertkov O."/>
            <person name="Coyne S.R."/>
            <person name="Daligault H.E."/>
            <person name="Davenport K.W."/>
            <person name="Erkkila T."/>
            <person name="Frey K.G."/>
            <person name="Gibbons H.S."/>
            <person name="Gu W."/>
            <person name="Jaissle J."/>
            <person name="Johnson S.L."/>
            <person name="Koroleva G.I."/>
            <person name="Ladner J.T."/>
            <person name="Lo C.-C."/>
            <person name="Minogue T.D."/>
            <person name="Munk C."/>
            <person name="Palacios G.F."/>
            <person name="Redden C.L."/>
            <person name="Rosenzweig C.N."/>
            <person name="Scholz M.B."/>
            <person name="Teshima H."/>
            <person name="Xu Y."/>
        </authorList>
    </citation>
    <scope>NUCLEOTIDE SEQUENCE</scope>
    <source>
        <strain evidence="3">Mb9</strain>
    </source>
</reference>
<dbReference type="SUPFAM" id="SSF46785">
    <property type="entry name" value="Winged helix' DNA-binding domain"/>
    <property type="match status" value="1"/>
</dbReference>
<dbReference type="GeneID" id="26740447"/>
<dbReference type="RefSeq" id="WP_023992956.1">
    <property type="nucleotide sequence ID" value="NZ_CALCVY010000278.1"/>
</dbReference>
<dbReference type="KEGG" id="mfc:BRM9_2180"/>
<evidence type="ECO:0000313" key="3">
    <source>
        <dbReference type="EMBL" id="CEL25828.1"/>
    </source>
</evidence>
<dbReference type="CDD" id="cd00090">
    <property type="entry name" value="HTH_ARSR"/>
    <property type="match status" value="1"/>
</dbReference>
<accession>A0A089ZFU0</accession>
<gene>
    <name evidence="2" type="ORF">BRM9_2180</name>
    <name evidence="4" type="ORF">ISP06_04990</name>
    <name evidence="3" type="ORF">MB9_2214</name>
</gene>
<dbReference type="PATRIC" id="fig|2162.10.peg.2285"/>
<dbReference type="EMBL" id="JADIIL010000018">
    <property type="protein sequence ID" value="MBF4474813.1"/>
    <property type="molecule type" value="Genomic_DNA"/>
</dbReference>
<name>A0A089ZFU0_METFO</name>
<dbReference type="Proteomes" id="UP000606900">
    <property type="component" value="Unassembled WGS sequence"/>
</dbReference>
<proteinExistence type="predicted"/>
<feature type="domain" description="HTH arsR-type" evidence="1">
    <location>
        <begin position="17"/>
        <end position="60"/>
    </location>
</feature>
<dbReference type="EMBL" id="LN734822">
    <property type="protein sequence ID" value="CEL25828.1"/>
    <property type="molecule type" value="Genomic_DNA"/>
</dbReference>